<protein>
    <submittedName>
        <fullName evidence="2">HNH endonuclease</fullName>
    </submittedName>
</protein>
<evidence type="ECO:0000259" key="1">
    <source>
        <dbReference type="SMART" id="SM00507"/>
    </source>
</evidence>
<evidence type="ECO:0000313" key="2">
    <source>
        <dbReference type="EMBL" id="QQC64491.1"/>
    </source>
</evidence>
<reference evidence="2 3" key="1">
    <citation type="submission" date="2020-12" db="EMBL/GenBank/DDBJ databases">
        <title>FDA dAtabase for Regulatory Grade micrObial Sequences (FDA-ARGOS): Supporting development and validation of Infectious Disease Dx tests.</title>
        <authorList>
            <person name="Nelson B."/>
            <person name="Plummer A."/>
            <person name="Tallon L."/>
            <person name="Sadzewicz L."/>
            <person name="Zhao X."/>
            <person name="Boylan J."/>
            <person name="Ott S."/>
            <person name="Bowen H."/>
            <person name="Vavikolanu K."/>
            <person name="Mehta A."/>
            <person name="Aluvathingal J."/>
            <person name="Nadendla S."/>
            <person name="Myers T."/>
            <person name="Yan Y."/>
            <person name="Sichtig H."/>
        </authorList>
    </citation>
    <scope>NUCLEOTIDE SEQUENCE [LARGE SCALE GENOMIC DNA]</scope>
    <source>
        <strain evidence="2 3">FDAARGOS_1049</strain>
    </source>
</reference>
<keyword evidence="2" id="KW-0540">Nuclease</keyword>
<keyword evidence="3" id="KW-1185">Reference proteome</keyword>
<dbReference type="AlphaFoldDB" id="A0A7T4N3C1"/>
<dbReference type="Gene3D" id="1.10.30.50">
    <property type="match status" value="1"/>
</dbReference>
<evidence type="ECO:0000313" key="3">
    <source>
        <dbReference type="Proteomes" id="UP000595610"/>
    </source>
</evidence>
<proteinExistence type="predicted"/>
<dbReference type="Pfam" id="PF01844">
    <property type="entry name" value="HNH"/>
    <property type="match status" value="1"/>
</dbReference>
<keyword evidence="2" id="KW-0378">Hydrolase</keyword>
<gene>
    <name evidence="2" type="ORF">I6I06_03135</name>
</gene>
<dbReference type="EMBL" id="CP066075">
    <property type="protein sequence ID" value="QQC64491.1"/>
    <property type="molecule type" value="Genomic_DNA"/>
</dbReference>
<dbReference type="GO" id="GO:0008270">
    <property type="term" value="F:zinc ion binding"/>
    <property type="evidence" value="ECO:0007669"/>
    <property type="project" value="InterPro"/>
</dbReference>
<feature type="domain" description="HNH nuclease" evidence="1">
    <location>
        <begin position="61"/>
        <end position="112"/>
    </location>
</feature>
<sequence length="138" mass="15699">MSECSKHPQWKPEGMEWRCPYCVGTNAGSSTTKRLTIKQRARLASTNAPRIDDLSGHAWGKIRDRIRERDQWTCCMCKHVELRGVVDHVKPLEQGGSNDDTNLQYLCNPCHVDKTNRDRGFKVKRAFGPDGMPLDGGW</sequence>
<dbReference type="GO" id="GO:0003676">
    <property type="term" value="F:nucleic acid binding"/>
    <property type="evidence" value="ECO:0007669"/>
    <property type="project" value="InterPro"/>
</dbReference>
<dbReference type="SMART" id="SM00507">
    <property type="entry name" value="HNHc"/>
    <property type="match status" value="1"/>
</dbReference>
<dbReference type="InterPro" id="IPR003615">
    <property type="entry name" value="HNH_nuc"/>
</dbReference>
<accession>A0A7T4N3C1</accession>
<dbReference type="KEGG" id="pgis:I6I06_03135"/>
<keyword evidence="2" id="KW-0255">Endonuclease</keyword>
<dbReference type="InterPro" id="IPR002711">
    <property type="entry name" value="HNH"/>
</dbReference>
<dbReference type="GO" id="GO:0004519">
    <property type="term" value="F:endonuclease activity"/>
    <property type="evidence" value="ECO:0007669"/>
    <property type="project" value="UniProtKB-KW"/>
</dbReference>
<name>A0A7T4N3C1_9BURK</name>
<dbReference type="CDD" id="cd00085">
    <property type="entry name" value="HNHc"/>
    <property type="match status" value="1"/>
</dbReference>
<dbReference type="Proteomes" id="UP000595610">
    <property type="component" value="Chromosome 1"/>
</dbReference>
<organism evidence="2 3">
    <name type="scientific">Paraburkholderia ginsengisoli</name>
    <dbReference type="NCBI Taxonomy" id="311231"/>
    <lineage>
        <taxon>Bacteria</taxon>
        <taxon>Pseudomonadati</taxon>
        <taxon>Pseudomonadota</taxon>
        <taxon>Betaproteobacteria</taxon>
        <taxon>Burkholderiales</taxon>
        <taxon>Burkholderiaceae</taxon>
        <taxon>Paraburkholderia</taxon>
    </lineage>
</organism>